<evidence type="ECO:0008006" key="4">
    <source>
        <dbReference type="Google" id="ProtNLM"/>
    </source>
</evidence>
<reference evidence="3" key="1">
    <citation type="journal article" date="2019" name="Int. J. Syst. Evol. Microbiol.">
        <title>The Global Catalogue of Microorganisms (GCM) 10K type strain sequencing project: providing services to taxonomists for standard genome sequencing and annotation.</title>
        <authorList>
            <consortium name="The Broad Institute Genomics Platform"/>
            <consortium name="The Broad Institute Genome Sequencing Center for Infectious Disease"/>
            <person name="Wu L."/>
            <person name="Ma J."/>
        </authorList>
    </citation>
    <scope>NUCLEOTIDE SEQUENCE [LARGE SCALE GENOMIC DNA]</scope>
    <source>
        <strain evidence="3">JCM 32304</strain>
    </source>
</reference>
<keyword evidence="1" id="KW-0472">Membrane</keyword>
<organism evidence="2 3">
    <name type="scientific">Shewanella saliphila</name>
    <dbReference type="NCBI Taxonomy" id="2282698"/>
    <lineage>
        <taxon>Bacteria</taxon>
        <taxon>Pseudomonadati</taxon>
        <taxon>Pseudomonadota</taxon>
        <taxon>Gammaproteobacteria</taxon>
        <taxon>Alteromonadales</taxon>
        <taxon>Shewanellaceae</taxon>
        <taxon>Shewanella</taxon>
    </lineage>
</organism>
<accession>A0ABQ2Q3U7</accession>
<protein>
    <recommendedName>
        <fullName evidence="4">TM2 domain-containing protein</fullName>
    </recommendedName>
</protein>
<proteinExistence type="predicted"/>
<dbReference type="Proteomes" id="UP000654367">
    <property type="component" value="Unassembled WGS sequence"/>
</dbReference>
<name>A0ABQ2Q3U7_9GAMM</name>
<dbReference type="EMBL" id="BMQV01000008">
    <property type="protein sequence ID" value="GGP47111.1"/>
    <property type="molecule type" value="Genomic_DNA"/>
</dbReference>
<gene>
    <name evidence="2" type="ORF">GCM10009409_12180</name>
</gene>
<keyword evidence="1" id="KW-1133">Transmembrane helix</keyword>
<dbReference type="RefSeq" id="WP_188918343.1">
    <property type="nucleotide sequence ID" value="NZ_BMQV01000008.1"/>
</dbReference>
<comment type="caution">
    <text evidence="2">The sequence shown here is derived from an EMBL/GenBank/DDBJ whole genome shotgun (WGS) entry which is preliminary data.</text>
</comment>
<evidence type="ECO:0000256" key="1">
    <source>
        <dbReference type="SAM" id="Phobius"/>
    </source>
</evidence>
<feature type="transmembrane region" description="Helical" evidence="1">
    <location>
        <begin position="83"/>
        <end position="99"/>
    </location>
</feature>
<feature type="transmembrane region" description="Helical" evidence="1">
    <location>
        <begin position="54"/>
        <end position="71"/>
    </location>
</feature>
<keyword evidence="3" id="KW-1185">Reference proteome</keyword>
<keyword evidence="1" id="KW-0812">Transmembrane</keyword>
<sequence length="193" mass="22506">MEIKQKKFSNHHTYTFESEYVNFAYKDKSGSGDFDFNYADFPEKSSITIEQNEWLRNVGILWCLLGCYRIGSAVYSGSSLSGTGLWLVLGVICLIWFALTKVKYSVFKTERGNVFVIQDKNHENIVSELNKRKKDQLLAWYGEVNPENDKENEIEKFRWLEQQNVMTNDEAEKKIAEVEFAHKDPDLKPQELN</sequence>
<evidence type="ECO:0000313" key="2">
    <source>
        <dbReference type="EMBL" id="GGP47111.1"/>
    </source>
</evidence>
<evidence type="ECO:0000313" key="3">
    <source>
        <dbReference type="Proteomes" id="UP000654367"/>
    </source>
</evidence>